<accession>A0A2H0LX36</accession>
<evidence type="ECO:0000313" key="1">
    <source>
        <dbReference type="EMBL" id="PIQ88989.1"/>
    </source>
</evidence>
<dbReference type="AlphaFoldDB" id="A0A2H0LX36"/>
<comment type="caution">
    <text evidence="1">The sequence shown here is derived from an EMBL/GenBank/DDBJ whole genome shotgun (WGS) entry which is preliminary data.</text>
</comment>
<sequence length="103" mass="11263">MPGTFWTKSELFLTKIQILISNPAPAFPPAECRRAKQNNFLSIFCILRAPFFLLSGNASHPQPAFGGQSRLAKIPSPRPPSFLPACLGFALKFFERADGGALN</sequence>
<gene>
    <name evidence="1" type="ORF">COV72_05390</name>
</gene>
<proteinExistence type="predicted"/>
<dbReference type="EMBL" id="PCWA01000076">
    <property type="protein sequence ID" value="PIQ88989.1"/>
    <property type="molecule type" value="Genomic_DNA"/>
</dbReference>
<reference evidence="1 2" key="1">
    <citation type="submission" date="2017-09" db="EMBL/GenBank/DDBJ databases">
        <title>Depth-based differentiation of microbial function through sediment-hosted aquifers and enrichment of novel symbionts in the deep terrestrial subsurface.</title>
        <authorList>
            <person name="Probst A.J."/>
            <person name="Ladd B."/>
            <person name="Jarett J.K."/>
            <person name="Geller-Mcgrath D.E."/>
            <person name="Sieber C.M."/>
            <person name="Emerson J.B."/>
            <person name="Anantharaman K."/>
            <person name="Thomas B.C."/>
            <person name="Malmstrom R."/>
            <person name="Stieglmeier M."/>
            <person name="Klingl A."/>
            <person name="Woyke T."/>
            <person name="Ryan C.M."/>
            <person name="Banfield J.F."/>
        </authorList>
    </citation>
    <scope>NUCLEOTIDE SEQUENCE [LARGE SCALE GENOMIC DNA]</scope>
    <source>
        <strain evidence="1">CG11_big_fil_rev_8_21_14_0_20_42_13</strain>
    </source>
</reference>
<name>A0A2H0LX36_9BACT</name>
<evidence type="ECO:0000313" key="2">
    <source>
        <dbReference type="Proteomes" id="UP000229641"/>
    </source>
</evidence>
<organism evidence="1 2">
    <name type="scientific">Candidatus Ghiorseimicrobium undicola</name>
    <dbReference type="NCBI Taxonomy" id="1974746"/>
    <lineage>
        <taxon>Bacteria</taxon>
        <taxon>Pseudomonadati</taxon>
        <taxon>Candidatus Omnitrophota</taxon>
        <taxon>Candidatus Ghiorseimicrobium</taxon>
    </lineage>
</organism>
<protein>
    <submittedName>
        <fullName evidence="1">Uncharacterized protein</fullName>
    </submittedName>
</protein>
<dbReference type="Proteomes" id="UP000229641">
    <property type="component" value="Unassembled WGS sequence"/>
</dbReference>